<comment type="subcellular location">
    <subcellularLocation>
        <location evidence="1 10">Cytoplasm</location>
    </subcellularLocation>
</comment>
<organism evidence="11 12">
    <name type="scientific">Phyllosticta capitalensis</name>
    <dbReference type="NCBI Taxonomy" id="121624"/>
    <lineage>
        <taxon>Eukaryota</taxon>
        <taxon>Fungi</taxon>
        <taxon>Dikarya</taxon>
        <taxon>Ascomycota</taxon>
        <taxon>Pezizomycotina</taxon>
        <taxon>Dothideomycetes</taxon>
        <taxon>Dothideomycetes incertae sedis</taxon>
        <taxon>Botryosphaeriales</taxon>
        <taxon>Phyllostictaceae</taxon>
        <taxon>Phyllosticta</taxon>
    </lineage>
</organism>
<evidence type="ECO:0000256" key="2">
    <source>
        <dbReference type="ARBA" id="ARBA00004699"/>
    </source>
</evidence>
<gene>
    <name evidence="11" type="ORF">HDK90DRAFT_154100</name>
</gene>
<keyword evidence="7" id="KW-0479">Metal-binding</keyword>
<name>A0ABR1Z1E4_9PEZI</name>
<accession>A0ABR1Z1E4</accession>
<dbReference type="PANTHER" id="PTHR10466">
    <property type="entry name" value="PHOSPHOMANNOMUTASE"/>
    <property type="match status" value="1"/>
</dbReference>
<dbReference type="InterPro" id="IPR005002">
    <property type="entry name" value="PMM"/>
</dbReference>
<dbReference type="InterPro" id="IPR006379">
    <property type="entry name" value="HAD-SF_hydro_IIB"/>
</dbReference>
<comment type="subunit">
    <text evidence="4 10">Homodimer.</text>
</comment>
<evidence type="ECO:0000313" key="12">
    <source>
        <dbReference type="Proteomes" id="UP001492380"/>
    </source>
</evidence>
<dbReference type="InterPro" id="IPR043169">
    <property type="entry name" value="PMM_cap"/>
</dbReference>
<comment type="pathway">
    <text evidence="2 10">Nucleotide-sugar biosynthesis; GDP-alpha-D-mannose biosynthesis; alpha-D-mannose 1-phosphate from D-fructose 6-phosphate: step 2/2.</text>
</comment>
<keyword evidence="11" id="KW-0378">Hydrolase</keyword>
<protein>
    <recommendedName>
        <fullName evidence="5 10">Phosphomannomutase</fullName>
        <ecNumber evidence="5 10">5.4.2.8</ecNumber>
    </recommendedName>
</protein>
<dbReference type="InterPro" id="IPR023214">
    <property type="entry name" value="HAD_sf"/>
</dbReference>
<evidence type="ECO:0000256" key="1">
    <source>
        <dbReference type="ARBA" id="ARBA00004496"/>
    </source>
</evidence>
<dbReference type="InterPro" id="IPR036412">
    <property type="entry name" value="HAD-like_sf"/>
</dbReference>
<dbReference type="Pfam" id="PF03332">
    <property type="entry name" value="PMM"/>
    <property type="match status" value="1"/>
</dbReference>
<comment type="similarity">
    <text evidence="3 10">Belongs to the eukaryotic PMM family.</text>
</comment>
<dbReference type="Gene3D" id="3.40.50.1000">
    <property type="entry name" value="HAD superfamily/HAD-like"/>
    <property type="match status" value="1"/>
</dbReference>
<evidence type="ECO:0000256" key="8">
    <source>
        <dbReference type="ARBA" id="ARBA00022842"/>
    </source>
</evidence>
<dbReference type="EC" id="5.4.2.8" evidence="5 10"/>
<evidence type="ECO:0000256" key="6">
    <source>
        <dbReference type="ARBA" id="ARBA00022490"/>
    </source>
</evidence>
<comment type="caution">
    <text evidence="11">The sequence shown here is derived from an EMBL/GenBank/DDBJ whole genome shotgun (WGS) entry which is preliminary data.</text>
</comment>
<dbReference type="Gene3D" id="3.30.1240.20">
    <property type="match status" value="1"/>
</dbReference>
<dbReference type="PANTHER" id="PTHR10466:SF0">
    <property type="entry name" value="PHOSPHOMANNOMUTASE"/>
    <property type="match status" value="1"/>
</dbReference>
<keyword evidence="8" id="KW-0460">Magnesium</keyword>
<evidence type="ECO:0000256" key="7">
    <source>
        <dbReference type="ARBA" id="ARBA00022723"/>
    </source>
</evidence>
<keyword evidence="6 10" id="KW-0963">Cytoplasm</keyword>
<dbReference type="SUPFAM" id="SSF56784">
    <property type="entry name" value="HAD-like"/>
    <property type="match status" value="1"/>
</dbReference>
<comment type="function">
    <text evidence="10">Involved in the synthesis of the GDP-mannose and dolichol-phosphate-mannose required for a number of critical mannosyl transfer reactions.</text>
</comment>
<evidence type="ECO:0000256" key="3">
    <source>
        <dbReference type="ARBA" id="ARBA00009736"/>
    </source>
</evidence>
<sequence>MKRLVAFDLDGTLAESKQAIDEEMATILGNLSKVADICVISGGDWPQFEKQVASRLPSHTDLSRFWLMPTTGTKLYRFEANTWTRKYADLFSDDDRANIIAELRASIDRLGFTPTQIWGEQIEDRGSQITFSALGQQAPLKPKEEWDPKQEKRRLIQADLQPRLPHVSVRMGGATSIDITRAGVDKAYGMERLSELSGFAKKDILFFGDALYPGGNDAPVRETAGIDSVQVYNVEQTKRALEAVILCLGSV</sequence>
<dbReference type="GO" id="GO:0016787">
    <property type="term" value="F:hydrolase activity"/>
    <property type="evidence" value="ECO:0007669"/>
    <property type="project" value="UniProtKB-KW"/>
</dbReference>
<evidence type="ECO:0000256" key="4">
    <source>
        <dbReference type="ARBA" id="ARBA00011738"/>
    </source>
</evidence>
<proteinExistence type="inferred from homology"/>
<dbReference type="EMBL" id="JBBWRZ010000002">
    <property type="protein sequence ID" value="KAK8244389.1"/>
    <property type="molecule type" value="Genomic_DNA"/>
</dbReference>
<dbReference type="SFLD" id="SFLDS00003">
    <property type="entry name" value="Haloacid_Dehalogenase"/>
    <property type="match status" value="1"/>
</dbReference>
<dbReference type="NCBIfam" id="TIGR01484">
    <property type="entry name" value="HAD-SF-IIB"/>
    <property type="match status" value="1"/>
</dbReference>
<evidence type="ECO:0000256" key="5">
    <source>
        <dbReference type="ARBA" id="ARBA00012730"/>
    </source>
</evidence>
<dbReference type="SFLD" id="SFLDG01143">
    <property type="entry name" value="C2.B.3:_Phosphomannomutase_Lik"/>
    <property type="match status" value="1"/>
</dbReference>
<evidence type="ECO:0000313" key="11">
    <source>
        <dbReference type="EMBL" id="KAK8244389.1"/>
    </source>
</evidence>
<comment type="catalytic activity">
    <reaction evidence="10">
        <text>alpha-D-mannose 1-phosphate = D-mannose 6-phosphate</text>
        <dbReference type="Rhea" id="RHEA:11140"/>
        <dbReference type="ChEBI" id="CHEBI:58409"/>
        <dbReference type="ChEBI" id="CHEBI:58735"/>
        <dbReference type="EC" id="5.4.2.8"/>
    </reaction>
</comment>
<evidence type="ECO:0000256" key="9">
    <source>
        <dbReference type="ARBA" id="ARBA00023235"/>
    </source>
</evidence>
<keyword evidence="12" id="KW-1185">Reference proteome</keyword>
<evidence type="ECO:0000256" key="10">
    <source>
        <dbReference type="RuleBase" id="RU361118"/>
    </source>
</evidence>
<dbReference type="SFLD" id="SFLDG01140">
    <property type="entry name" value="C2.B:_Phosphomannomutase_and_P"/>
    <property type="match status" value="1"/>
</dbReference>
<reference evidence="11 12" key="1">
    <citation type="submission" date="2024-04" db="EMBL/GenBank/DDBJ databases">
        <title>Phyllosticta paracitricarpa is synonymous to the EU quarantine fungus P. citricarpa based on phylogenomic analyses.</title>
        <authorList>
            <consortium name="Lawrence Berkeley National Laboratory"/>
            <person name="Van Ingen-Buijs V.A."/>
            <person name="Van Westerhoven A.C."/>
            <person name="Haridas S."/>
            <person name="Skiadas P."/>
            <person name="Martin F."/>
            <person name="Groenewald J.Z."/>
            <person name="Crous P.W."/>
            <person name="Seidl M.F."/>
        </authorList>
    </citation>
    <scope>NUCLEOTIDE SEQUENCE [LARGE SCALE GENOMIC DNA]</scope>
    <source>
        <strain evidence="11 12">CBS 123374</strain>
    </source>
</reference>
<dbReference type="Proteomes" id="UP001492380">
    <property type="component" value="Unassembled WGS sequence"/>
</dbReference>
<keyword evidence="9 10" id="KW-0413">Isomerase</keyword>